<evidence type="ECO:0000313" key="3">
    <source>
        <dbReference type="Proteomes" id="UP001177670"/>
    </source>
</evidence>
<feature type="non-terminal residue" evidence="2">
    <location>
        <position position="54"/>
    </location>
</feature>
<evidence type="ECO:0000256" key="1">
    <source>
        <dbReference type="SAM" id="MobiDB-lite"/>
    </source>
</evidence>
<accession>A0AA40FQ60</accession>
<comment type="caution">
    <text evidence="2">The sequence shown here is derived from an EMBL/GenBank/DDBJ whole genome shotgun (WGS) entry which is preliminary data.</text>
</comment>
<reference evidence="2" key="1">
    <citation type="submission" date="2021-10" db="EMBL/GenBank/DDBJ databases">
        <title>Melipona bicolor Genome sequencing and assembly.</title>
        <authorList>
            <person name="Araujo N.S."/>
            <person name="Arias M.C."/>
        </authorList>
    </citation>
    <scope>NUCLEOTIDE SEQUENCE</scope>
    <source>
        <strain evidence="2">USP_2M_L1-L4_2017</strain>
        <tissue evidence="2">Whole body</tissue>
    </source>
</reference>
<feature type="region of interest" description="Disordered" evidence="1">
    <location>
        <begin position="27"/>
        <end position="54"/>
    </location>
</feature>
<feature type="non-terminal residue" evidence="2">
    <location>
        <position position="1"/>
    </location>
</feature>
<dbReference type="AlphaFoldDB" id="A0AA40FQ60"/>
<evidence type="ECO:0000313" key="2">
    <source>
        <dbReference type="EMBL" id="KAK1123327.1"/>
    </source>
</evidence>
<protein>
    <submittedName>
        <fullName evidence="2">Uncharacterized protein</fullName>
    </submittedName>
</protein>
<name>A0AA40FQ60_9HYME</name>
<gene>
    <name evidence="2" type="ORF">K0M31_008945</name>
</gene>
<keyword evidence="3" id="KW-1185">Reference proteome</keyword>
<organism evidence="2 3">
    <name type="scientific">Melipona bicolor</name>
    <dbReference type="NCBI Taxonomy" id="60889"/>
    <lineage>
        <taxon>Eukaryota</taxon>
        <taxon>Metazoa</taxon>
        <taxon>Ecdysozoa</taxon>
        <taxon>Arthropoda</taxon>
        <taxon>Hexapoda</taxon>
        <taxon>Insecta</taxon>
        <taxon>Pterygota</taxon>
        <taxon>Neoptera</taxon>
        <taxon>Endopterygota</taxon>
        <taxon>Hymenoptera</taxon>
        <taxon>Apocrita</taxon>
        <taxon>Aculeata</taxon>
        <taxon>Apoidea</taxon>
        <taxon>Anthophila</taxon>
        <taxon>Apidae</taxon>
        <taxon>Melipona</taxon>
    </lineage>
</organism>
<feature type="compositionally biased region" description="Low complexity" evidence="1">
    <location>
        <begin position="32"/>
        <end position="54"/>
    </location>
</feature>
<proteinExistence type="predicted"/>
<sequence length="54" mass="5777">RDRSNQRLEIIVRETAARNCVAPVKYNPITMSSSSNSSSSSSSSSSSISSTKQP</sequence>
<dbReference type="EMBL" id="JAHYIQ010000021">
    <property type="protein sequence ID" value="KAK1123327.1"/>
    <property type="molecule type" value="Genomic_DNA"/>
</dbReference>
<dbReference type="Proteomes" id="UP001177670">
    <property type="component" value="Unassembled WGS sequence"/>
</dbReference>